<evidence type="ECO:0000313" key="2">
    <source>
        <dbReference type="Proteomes" id="UP000625711"/>
    </source>
</evidence>
<proteinExistence type="predicted"/>
<name>A0A834MLU4_RHYFE</name>
<dbReference type="EMBL" id="JAACXV010000014">
    <property type="protein sequence ID" value="KAF7287386.1"/>
    <property type="molecule type" value="Genomic_DNA"/>
</dbReference>
<protein>
    <submittedName>
        <fullName evidence="1">Uncharacterized protein</fullName>
    </submittedName>
</protein>
<reference evidence="1" key="1">
    <citation type="submission" date="2020-08" db="EMBL/GenBank/DDBJ databases">
        <title>Genome sequencing and assembly of the red palm weevil Rhynchophorus ferrugineus.</title>
        <authorList>
            <person name="Dias G.B."/>
            <person name="Bergman C.M."/>
            <person name="Manee M."/>
        </authorList>
    </citation>
    <scope>NUCLEOTIDE SEQUENCE</scope>
    <source>
        <strain evidence="1">AA-2017</strain>
        <tissue evidence="1">Whole larva</tissue>
    </source>
</reference>
<organism evidence="1 2">
    <name type="scientific">Rhynchophorus ferrugineus</name>
    <name type="common">Red palm weevil</name>
    <name type="synonym">Curculio ferrugineus</name>
    <dbReference type="NCBI Taxonomy" id="354439"/>
    <lineage>
        <taxon>Eukaryota</taxon>
        <taxon>Metazoa</taxon>
        <taxon>Ecdysozoa</taxon>
        <taxon>Arthropoda</taxon>
        <taxon>Hexapoda</taxon>
        <taxon>Insecta</taxon>
        <taxon>Pterygota</taxon>
        <taxon>Neoptera</taxon>
        <taxon>Endopterygota</taxon>
        <taxon>Coleoptera</taxon>
        <taxon>Polyphaga</taxon>
        <taxon>Cucujiformia</taxon>
        <taxon>Curculionidae</taxon>
        <taxon>Dryophthorinae</taxon>
        <taxon>Rhynchophorus</taxon>
    </lineage>
</organism>
<keyword evidence="2" id="KW-1185">Reference proteome</keyword>
<dbReference type="Proteomes" id="UP000625711">
    <property type="component" value="Unassembled WGS sequence"/>
</dbReference>
<accession>A0A834MLU4</accession>
<comment type="caution">
    <text evidence="1">The sequence shown here is derived from an EMBL/GenBank/DDBJ whole genome shotgun (WGS) entry which is preliminary data.</text>
</comment>
<sequence>MQSVSRSGLLYQQYYRKRTVRSKLRFIIIPIMEMSIVRIDLELAQGECCAVAVVSWNTNAKGPKASAIRATDGVLQSKCHIYFGSIRCQSPYGYDRI</sequence>
<gene>
    <name evidence="1" type="ORF">GWI33_001742</name>
</gene>
<dbReference type="AlphaFoldDB" id="A0A834MLU4"/>
<evidence type="ECO:0000313" key="1">
    <source>
        <dbReference type="EMBL" id="KAF7287386.1"/>
    </source>
</evidence>